<sequence length="537" mass="59148">MLERLLHHGSKLGVIAPAIALFASLALPGMAGAQEKPRHGGKVTINVHADAPNFDPLASTEFGVHSRLGLALNRLVEWKTGPDIAYGQFVPKPALAESWEISEDGLTYTFHLRRGVVWQDIAPVSGRPFVAADVMATYEAIRQSGVQKGQLSTVDSIAAPDDHTLVITLKRPNVVLLQALAHQNMWILPKEAFDGGYDRKSVVIGTGPWMLKENEAGVATRFTRNPAYFGRSDAGDQLPYLDEVEILPMKDLNARIMAFRSGQIDIWFGPLNHTQMEGLKQSVPGIKDIQTVANTQSELYLNPAFEPFADVRVRQAVNLAIDRQGLGEVIRGGGAIGGVVGAALVAQTLPMDERIALYGTPDHEKAKALLAEAGYADGFSFELTVLNYGEEFVREAEWIQQDLAEIGVTAEIKMVDMVAGQALGKEGNFQAMFLMMSPFAEANEYFTTHFLKDGNRNYTGIDDPVLADMIRDQQGIVDEAARQQKVWEIQRYIYENVQNPLPIWAAVLLHPAQTRVEGWHPMLTQGFPSLPEVWVTK</sequence>
<dbReference type="GO" id="GO:0043190">
    <property type="term" value="C:ATP-binding cassette (ABC) transporter complex"/>
    <property type="evidence" value="ECO:0007669"/>
    <property type="project" value="InterPro"/>
</dbReference>
<dbReference type="PIRSF" id="PIRSF002741">
    <property type="entry name" value="MppA"/>
    <property type="match status" value="1"/>
</dbReference>
<comment type="caution">
    <text evidence="4">The sequence shown here is derived from an EMBL/GenBank/DDBJ whole genome shotgun (WGS) entry which is preliminary data.</text>
</comment>
<organism evidence="4 5">
    <name type="scientific">Pseudaminobacter salicylatoxidans</name>
    <dbReference type="NCBI Taxonomy" id="93369"/>
    <lineage>
        <taxon>Bacteria</taxon>
        <taxon>Pseudomonadati</taxon>
        <taxon>Pseudomonadota</taxon>
        <taxon>Alphaproteobacteria</taxon>
        <taxon>Hyphomicrobiales</taxon>
        <taxon>Phyllobacteriaceae</taxon>
        <taxon>Pseudaminobacter</taxon>
    </lineage>
</organism>
<comment type="subcellular location">
    <subcellularLocation>
        <location evidence="1">Periplasm</location>
    </subcellularLocation>
</comment>
<dbReference type="EMBL" id="QGGG01000001">
    <property type="protein sequence ID" value="PWJ86594.1"/>
    <property type="molecule type" value="Genomic_DNA"/>
</dbReference>
<feature type="domain" description="Solute-binding protein family 5" evidence="3">
    <location>
        <begin position="91"/>
        <end position="456"/>
    </location>
</feature>
<accession>A0A316CWY3</accession>
<dbReference type="OrthoDB" id="9803988at2"/>
<dbReference type="GO" id="GO:0030288">
    <property type="term" value="C:outer membrane-bounded periplasmic space"/>
    <property type="evidence" value="ECO:0007669"/>
    <property type="project" value="UniProtKB-ARBA"/>
</dbReference>
<evidence type="ECO:0000256" key="2">
    <source>
        <dbReference type="ARBA" id="ARBA00005695"/>
    </source>
</evidence>
<evidence type="ECO:0000313" key="5">
    <source>
        <dbReference type="Proteomes" id="UP000245396"/>
    </source>
</evidence>
<evidence type="ECO:0000259" key="3">
    <source>
        <dbReference type="Pfam" id="PF00496"/>
    </source>
</evidence>
<dbReference type="AlphaFoldDB" id="A0A316CWY3"/>
<comment type="similarity">
    <text evidence="2">Belongs to the bacterial solute-binding protein 5 family.</text>
</comment>
<dbReference type="Gene3D" id="3.10.105.10">
    <property type="entry name" value="Dipeptide-binding Protein, Domain 3"/>
    <property type="match status" value="1"/>
</dbReference>
<dbReference type="Proteomes" id="UP000245396">
    <property type="component" value="Unassembled WGS sequence"/>
</dbReference>
<dbReference type="SUPFAM" id="SSF53850">
    <property type="entry name" value="Periplasmic binding protein-like II"/>
    <property type="match status" value="1"/>
</dbReference>
<protein>
    <submittedName>
        <fullName evidence="4">Peptide/nickel transport system substrate-binding protein</fullName>
    </submittedName>
</protein>
<dbReference type="CDD" id="cd00995">
    <property type="entry name" value="PBP2_NikA_DppA_OppA_like"/>
    <property type="match status" value="1"/>
</dbReference>
<dbReference type="RefSeq" id="WP_109611533.1">
    <property type="nucleotide sequence ID" value="NZ_QGGG01000001.1"/>
</dbReference>
<dbReference type="GO" id="GO:0015833">
    <property type="term" value="P:peptide transport"/>
    <property type="evidence" value="ECO:0007669"/>
    <property type="project" value="TreeGrafter"/>
</dbReference>
<dbReference type="InterPro" id="IPR030678">
    <property type="entry name" value="Peptide/Ni-bd"/>
</dbReference>
<name>A0A316CWY3_PSESE</name>
<evidence type="ECO:0000313" key="4">
    <source>
        <dbReference type="EMBL" id="PWJ86594.1"/>
    </source>
</evidence>
<proteinExistence type="inferred from homology"/>
<evidence type="ECO:0000256" key="1">
    <source>
        <dbReference type="ARBA" id="ARBA00004418"/>
    </source>
</evidence>
<gene>
    <name evidence="4" type="ORF">C7441_101475</name>
</gene>
<dbReference type="GO" id="GO:1904680">
    <property type="term" value="F:peptide transmembrane transporter activity"/>
    <property type="evidence" value="ECO:0007669"/>
    <property type="project" value="TreeGrafter"/>
</dbReference>
<dbReference type="STRING" id="1192868.GCA_000304395_00610"/>
<dbReference type="Pfam" id="PF00496">
    <property type="entry name" value="SBP_bac_5"/>
    <property type="match status" value="1"/>
</dbReference>
<dbReference type="Gene3D" id="3.40.190.10">
    <property type="entry name" value="Periplasmic binding protein-like II"/>
    <property type="match status" value="1"/>
</dbReference>
<reference evidence="4 5" key="1">
    <citation type="submission" date="2018-05" db="EMBL/GenBank/DDBJ databases">
        <title>Genomic Encyclopedia of Type Strains, Phase IV (KMG-IV): sequencing the most valuable type-strain genomes for metagenomic binning, comparative biology and taxonomic classification.</title>
        <authorList>
            <person name="Goeker M."/>
        </authorList>
    </citation>
    <scope>NUCLEOTIDE SEQUENCE [LARGE SCALE GENOMIC DNA]</scope>
    <source>
        <strain evidence="4 5">DSM 6986</strain>
    </source>
</reference>
<dbReference type="PANTHER" id="PTHR30290">
    <property type="entry name" value="PERIPLASMIC BINDING COMPONENT OF ABC TRANSPORTER"/>
    <property type="match status" value="1"/>
</dbReference>
<dbReference type="InterPro" id="IPR039424">
    <property type="entry name" value="SBP_5"/>
</dbReference>
<keyword evidence="5" id="KW-1185">Reference proteome</keyword>
<dbReference type="InterPro" id="IPR000914">
    <property type="entry name" value="SBP_5_dom"/>
</dbReference>